<reference evidence="5" key="2">
    <citation type="submission" date="2023-03" db="EMBL/GenBank/DDBJ databases">
        <authorList>
            <person name="Inwood S.N."/>
            <person name="Skelly J.G."/>
            <person name="Guhlin J."/>
            <person name="Harrop T.W.R."/>
            <person name="Goldson S.G."/>
            <person name="Dearden P.K."/>
        </authorList>
    </citation>
    <scope>NUCLEOTIDE SEQUENCE</scope>
    <source>
        <strain evidence="5">Irish</strain>
        <tissue evidence="5">Whole body</tissue>
    </source>
</reference>
<dbReference type="PANTHER" id="PTHR44324:SF6">
    <property type="entry name" value="EF-HAND CALCIUM BINDING DOMAIN 8"/>
    <property type="match status" value="1"/>
</dbReference>
<dbReference type="PANTHER" id="PTHR44324">
    <property type="entry name" value="WD40 REPEAT DOMAIN 95"/>
    <property type="match status" value="1"/>
</dbReference>
<feature type="repeat" description="WD" evidence="4">
    <location>
        <begin position="346"/>
        <end position="387"/>
    </location>
</feature>
<comment type="caution">
    <text evidence="5">The sequence shown here is derived from an EMBL/GenBank/DDBJ whole genome shotgun (WGS) entry which is preliminary data.</text>
</comment>
<dbReference type="InterPro" id="IPR015943">
    <property type="entry name" value="WD40/YVTN_repeat-like_dom_sf"/>
</dbReference>
<dbReference type="PROSITE" id="PS50294">
    <property type="entry name" value="WD_REPEATS_REGION"/>
    <property type="match status" value="1"/>
</dbReference>
<dbReference type="SMART" id="SM00320">
    <property type="entry name" value="WD40"/>
    <property type="match status" value="9"/>
</dbReference>
<organism evidence="5 6">
    <name type="scientific">Microctonus aethiopoides</name>
    <dbReference type="NCBI Taxonomy" id="144406"/>
    <lineage>
        <taxon>Eukaryota</taxon>
        <taxon>Metazoa</taxon>
        <taxon>Ecdysozoa</taxon>
        <taxon>Arthropoda</taxon>
        <taxon>Hexapoda</taxon>
        <taxon>Insecta</taxon>
        <taxon>Pterygota</taxon>
        <taxon>Neoptera</taxon>
        <taxon>Endopterygota</taxon>
        <taxon>Hymenoptera</taxon>
        <taxon>Apocrita</taxon>
        <taxon>Ichneumonoidea</taxon>
        <taxon>Braconidae</taxon>
        <taxon>Euphorinae</taxon>
        <taxon>Microctonus</taxon>
    </lineage>
</organism>
<keyword evidence="6" id="KW-1185">Reference proteome</keyword>
<reference evidence="5" key="1">
    <citation type="journal article" date="2023" name="bioRxiv">
        <title>Scaffold-level genome assemblies of two parasitoid biocontrol wasps reveal the parthenogenesis mechanism and an associated novel virus.</title>
        <authorList>
            <person name="Inwood S."/>
            <person name="Skelly J."/>
            <person name="Guhlin J."/>
            <person name="Harrop T."/>
            <person name="Goldson S."/>
            <person name="Dearden P."/>
        </authorList>
    </citation>
    <scope>NUCLEOTIDE SEQUENCE</scope>
    <source>
        <strain evidence="5">Irish</strain>
        <tissue evidence="5">Whole body</tissue>
    </source>
</reference>
<dbReference type="PROSITE" id="PS00678">
    <property type="entry name" value="WD_REPEATS_1"/>
    <property type="match status" value="1"/>
</dbReference>
<dbReference type="Proteomes" id="UP001168990">
    <property type="component" value="Unassembled WGS sequence"/>
</dbReference>
<dbReference type="Gene3D" id="2.130.10.10">
    <property type="entry name" value="YVTN repeat-like/Quinoprotein amine dehydrogenase"/>
    <property type="match status" value="3"/>
</dbReference>
<sequence>MPDKKMNKSQLYEALTKILNLPVLSDDFDELYQKMNLMRDDGIKWNELLSYFLLGLRVKGTTVPASQLFDLPIIGLPKIINSRHRSFICRIIFSSEISNNTTASDQSSNFDRGHYLTASRDGMINYWSIDFTLQRRIDQKHLQLKAHSMITDMIAMTDVKMICLSSTERKLSFYDIAANKFELRMQVYAIVCMNYYYSTSKFKHSSYIVMGDTSGSVKFIIFNPTDRGPFKQRIKRDILNVHYDIALKNKVRGLKLKELNHIHTNWVSQVNYYGHFNVFISCSRCSKCSLLLGDPIDRKINYSFNVSMGISCFTLDEEKQLLFTGGPDCLVRIWNPFDPKKPNAILRGHQTTICTILSLKNNNQLFTLSKDRCIKVWDYESHACIQTYNRLPSELSEHTPMSVIYNSAMKKIIIGSMMIVLLTCGKIIDEDLSDGETHSRQITCVLYNPLFKIITTGADSRIMIWDPWRARRYDMISNAHDELNFFNESVHVEITAATFDYSYQLLITGGRDGSLKIWNFNTGTCVRKMSIENKCEITGIIWLENRILCVGWNQYVTEFADTRTGIYRKAWRKRHTDDILCAAVRHPHALATGSHNGEIVLWLLETGQPYKSYNVVNPANKDNRNSQLEKKNKDVDLKEINDDLNNNQSTFIFMQSVAVRAILFLCSRRTGSKIGTLIVSLNSGMIQMWSHHHDGGFIKAFSAIHIDGDCCLCHKEGYIKVWLMKNYGLPTNLYQEINFASLRIEFPFLWKDRILRRAKRAVKNQPLPLLVSSFKGHLKPINSIEFIPGANLIISSDHSVRMWSLGGRYISTLGSFKDWKTILPDIPVNHYFEDYRIPPDVKKVASSTTMKVLMGGIIARESQQIEEIDELKLLPDDKDERNILYGDRVDESIIKDDNFASHTPFYDHPMLDNSMEYIPVYTHLKTHKLTTISSKINLKN</sequence>
<dbReference type="Pfam" id="PF00400">
    <property type="entry name" value="WD40"/>
    <property type="match status" value="4"/>
</dbReference>
<dbReference type="InterPro" id="IPR036322">
    <property type="entry name" value="WD40_repeat_dom_sf"/>
</dbReference>
<evidence type="ECO:0000313" key="6">
    <source>
        <dbReference type="Proteomes" id="UP001168990"/>
    </source>
</evidence>
<feature type="repeat" description="WD" evidence="4">
    <location>
        <begin position="435"/>
        <end position="466"/>
    </location>
</feature>
<evidence type="ECO:0000256" key="4">
    <source>
        <dbReference type="PROSITE-ProRule" id="PRU00221"/>
    </source>
</evidence>
<dbReference type="AlphaFoldDB" id="A0AA39FXV7"/>
<protein>
    <recommendedName>
        <fullName evidence="1">WD repeat-containing protein on Y chromosome</fullName>
    </recommendedName>
</protein>
<evidence type="ECO:0000256" key="2">
    <source>
        <dbReference type="ARBA" id="ARBA00022574"/>
    </source>
</evidence>
<dbReference type="InterPro" id="IPR019775">
    <property type="entry name" value="WD40_repeat_CS"/>
</dbReference>
<evidence type="ECO:0000256" key="1">
    <source>
        <dbReference type="ARBA" id="ARBA00014901"/>
    </source>
</evidence>
<dbReference type="PROSITE" id="PS50082">
    <property type="entry name" value="WD_REPEATS_2"/>
    <property type="match status" value="3"/>
</dbReference>
<keyword evidence="2 4" id="KW-0853">WD repeat</keyword>
<evidence type="ECO:0000313" key="5">
    <source>
        <dbReference type="EMBL" id="KAK0177738.1"/>
    </source>
</evidence>
<dbReference type="EMBL" id="JAQQBS010000001">
    <property type="protein sequence ID" value="KAK0177738.1"/>
    <property type="molecule type" value="Genomic_DNA"/>
</dbReference>
<gene>
    <name evidence="5" type="ORF">PV328_001756</name>
</gene>
<keyword evidence="3" id="KW-0677">Repeat</keyword>
<proteinExistence type="predicted"/>
<name>A0AA39FXV7_9HYME</name>
<accession>A0AA39FXV7</accession>
<dbReference type="InterPro" id="IPR051242">
    <property type="entry name" value="WD-EF-hand_domain"/>
</dbReference>
<dbReference type="SUPFAM" id="SSF50978">
    <property type="entry name" value="WD40 repeat-like"/>
    <property type="match status" value="3"/>
</dbReference>
<evidence type="ECO:0000256" key="3">
    <source>
        <dbReference type="ARBA" id="ARBA00022737"/>
    </source>
</evidence>
<feature type="repeat" description="WD" evidence="4">
    <location>
        <begin position="494"/>
        <end position="528"/>
    </location>
</feature>
<dbReference type="InterPro" id="IPR001680">
    <property type="entry name" value="WD40_rpt"/>
</dbReference>